<feature type="region of interest" description="Disordered" evidence="1">
    <location>
        <begin position="36"/>
        <end position="65"/>
    </location>
</feature>
<evidence type="ECO:0000256" key="2">
    <source>
        <dbReference type="SAM" id="Phobius"/>
    </source>
</evidence>
<dbReference type="AlphaFoldDB" id="A0A836HMM5"/>
<reference evidence="3 4" key="1">
    <citation type="submission" date="2021-03" db="EMBL/GenBank/DDBJ databases">
        <title>Leishmania (Mundinia) martiniquensis Genome sequencing and assembly.</title>
        <authorList>
            <person name="Almutairi H."/>
            <person name="Gatherer D."/>
        </authorList>
    </citation>
    <scope>NUCLEOTIDE SEQUENCE [LARGE SCALE GENOMIC DNA]</scope>
    <source>
        <strain evidence="3">LSCM1</strain>
    </source>
</reference>
<keyword evidence="2" id="KW-0472">Membrane</keyword>
<feature type="compositionally biased region" description="Polar residues" evidence="1">
    <location>
        <begin position="55"/>
        <end position="65"/>
    </location>
</feature>
<accession>A0A836HMM5</accession>
<evidence type="ECO:0000313" key="3">
    <source>
        <dbReference type="EMBL" id="KAG5479398.1"/>
    </source>
</evidence>
<protein>
    <submittedName>
        <fullName evidence="3">Uncharacterized protein</fullName>
    </submittedName>
</protein>
<proteinExistence type="predicted"/>
<dbReference type="Proteomes" id="UP000673552">
    <property type="component" value="Chromosome 21"/>
</dbReference>
<organism evidence="3 4">
    <name type="scientific">Leishmania martiniquensis</name>
    <dbReference type="NCBI Taxonomy" id="1580590"/>
    <lineage>
        <taxon>Eukaryota</taxon>
        <taxon>Discoba</taxon>
        <taxon>Euglenozoa</taxon>
        <taxon>Kinetoplastea</taxon>
        <taxon>Metakinetoplastina</taxon>
        <taxon>Trypanosomatida</taxon>
        <taxon>Trypanosomatidae</taxon>
        <taxon>Leishmaniinae</taxon>
        <taxon>Leishmania</taxon>
    </lineage>
</organism>
<dbReference type="RefSeq" id="XP_067178953.1">
    <property type="nucleotide sequence ID" value="XM_067322156.1"/>
</dbReference>
<keyword evidence="4" id="KW-1185">Reference proteome</keyword>
<keyword evidence="2" id="KW-1133">Transmembrane helix</keyword>
<keyword evidence="2" id="KW-0812">Transmembrane</keyword>
<name>A0A836HMM5_9TRYP</name>
<dbReference type="KEGG" id="lmat:92514668"/>
<comment type="caution">
    <text evidence="3">The sequence shown here is derived from an EMBL/GenBank/DDBJ whole genome shotgun (WGS) entry which is preliminary data.</text>
</comment>
<gene>
    <name evidence="3" type="ORF">LSCM1_04658</name>
</gene>
<evidence type="ECO:0000256" key="1">
    <source>
        <dbReference type="SAM" id="MobiDB-lite"/>
    </source>
</evidence>
<evidence type="ECO:0000313" key="4">
    <source>
        <dbReference type="Proteomes" id="UP000673552"/>
    </source>
</evidence>
<sequence>MDFQFISDADLLFPIASLVVASMAALFIGRRIPLKGAVSNSSPEGGDAKDMIAQRKSSSPYSHSN</sequence>
<dbReference type="EMBL" id="JAFEUZ010000021">
    <property type="protein sequence ID" value="KAG5479398.1"/>
    <property type="molecule type" value="Genomic_DNA"/>
</dbReference>
<feature type="transmembrane region" description="Helical" evidence="2">
    <location>
        <begin position="12"/>
        <end position="29"/>
    </location>
</feature>
<dbReference type="GeneID" id="92514668"/>
<dbReference type="OrthoDB" id="262408at2759"/>